<organism evidence="3 4">
    <name type="scientific">Mycobacterium colombiense</name>
    <dbReference type="NCBI Taxonomy" id="339268"/>
    <lineage>
        <taxon>Bacteria</taxon>
        <taxon>Bacillati</taxon>
        <taxon>Actinomycetota</taxon>
        <taxon>Actinomycetes</taxon>
        <taxon>Mycobacteriales</taxon>
        <taxon>Mycobacteriaceae</taxon>
        <taxon>Mycobacterium</taxon>
        <taxon>Mycobacterium avium complex (MAC)</taxon>
    </lineage>
</organism>
<sequence length="280" mass="30379">MKIIVTGGNSGVGRATAAALAATGHRVVIACRSVRKAQRAAADMRGEVEVRHLDLSDLASVRAFADSVDTVDVLINNAGVFALPLTLTVDGFEAHIGTNHLGHFALTCLLADKITDRVISVASAMHAVGRIDLDDLNWRTRPYSKWAAYAQSKLANMLFIQELASRGVRAYASDPGAADTDITRDSTGLLHWLGEHKFVTFHMQSPANAARANIEAVSTDLPTGTYLAPRFIQWGKPQATKLREKACDPVMARRLWELSAELTGCDWPAPHRCTERQAVP</sequence>
<dbReference type="AlphaFoldDB" id="A0A329K4Z7"/>
<dbReference type="EMBL" id="QMEU01000126">
    <property type="protein sequence ID" value="RAU90373.1"/>
    <property type="molecule type" value="Genomic_DNA"/>
</dbReference>
<comment type="caution">
    <text evidence="3">The sequence shown here is derived from an EMBL/GenBank/DDBJ whole genome shotgun (WGS) entry which is preliminary data.</text>
</comment>
<dbReference type="Pfam" id="PF00106">
    <property type="entry name" value="adh_short"/>
    <property type="match status" value="1"/>
</dbReference>
<protein>
    <submittedName>
        <fullName evidence="3">Retinol dehydrogenase</fullName>
    </submittedName>
</protein>
<evidence type="ECO:0000256" key="2">
    <source>
        <dbReference type="RuleBase" id="RU000363"/>
    </source>
</evidence>
<dbReference type="PANTHER" id="PTHR43157:SF31">
    <property type="entry name" value="PHOSPHATIDYLINOSITOL-GLYCAN BIOSYNTHESIS CLASS F PROTEIN"/>
    <property type="match status" value="1"/>
</dbReference>
<dbReference type="InterPro" id="IPR002347">
    <property type="entry name" value="SDR_fam"/>
</dbReference>
<evidence type="ECO:0000313" key="3">
    <source>
        <dbReference type="EMBL" id="RAU90373.1"/>
    </source>
</evidence>
<comment type="similarity">
    <text evidence="2">Belongs to the short-chain dehydrogenases/reductases (SDR) family.</text>
</comment>
<proteinExistence type="inferred from homology"/>
<dbReference type="Proteomes" id="UP000250347">
    <property type="component" value="Unassembled WGS sequence"/>
</dbReference>
<dbReference type="SUPFAM" id="SSF51735">
    <property type="entry name" value="NAD(P)-binding Rossmann-fold domains"/>
    <property type="match status" value="1"/>
</dbReference>
<dbReference type="PRINTS" id="PR00081">
    <property type="entry name" value="GDHRDH"/>
</dbReference>
<evidence type="ECO:0000256" key="1">
    <source>
        <dbReference type="ARBA" id="ARBA00023002"/>
    </source>
</evidence>
<keyword evidence="1" id="KW-0560">Oxidoreductase</keyword>
<dbReference type="Gene3D" id="3.40.50.720">
    <property type="entry name" value="NAD(P)-binding Rossmann-like Domain"/>
    <property type="match status" value="1"/>
</dbReference>
<dbReference type="GO" id="GO:0016491">
    <property type="term" value="F:oxidoreductase activity"/>
    <property type="evidence" value="ECO:0007669"/>
    <property type="project" value="UniProtKB-KW"/>
</dbReference>
<evidence type="ECO:0000313" key="4">
    <source>
        <dbReference type="Proteomes" id="UP000250347"/>
    </source>
</evidence>
<dbReference type="PANTHER" id="PTHR43157">
    <property type="entry name" value="PHOSPHATIDYLINOSITOL-GLYCAN BIOSYNTHESIS CLASS F PROTEIN-RELATED"/>
    <property type="match status" value="1"/>
</dbReference>
<accession>A0A329K4Z7</accession>
<name>A0A329K4Z7_9MYCO</name>
<reference evidence="3 4" key="1">
    <citation type="submission" date="2018-06" db="EMBL/GenBank/DDBJ databases">
        <title>NTM in soil in Japan.</title>
        <authorList>
            <person name="Ohya K."/>
        </authorList>
    </citation>
    <scope>NUCLEOTIDE SEQUENCE [LARGE SCALE GENOMIC DNA]</scope>
    <source>
        <strain evidence="3 4">GF76</strain>
    </source>
</reference>
<gene>
    <name evidence="3" type="ORF">DQP58_23555</name>
</gene>
<dbReference type="InterPro" id="IPR036291">
    <property type="entry name" value="NAD(P)-bd_dom_sf"/>
</dbReference>
<dbReference type="RefSeq" id="WP_112710568.1">
    <property type="nucleotide sequence ID" value="NZ_QMEU01000126.1"/>
</dbReference>
<dbReference type="PRINTS" id="PR00080">
    <property type="entry name" value="SDRFAMILY"/>
</dbReference>